<reference evidence="2 3" key="1">
    <citation type="submission" date="2018-11" db="EMBL/GenBank/DDBJ databases">
        <authorList>
            <consortium name="Pathogen Informatics"/>
        </authorList>
    </citation>
    <scope>NUCLEOTIDE SEQUENCE [LARGE SCALE GENOMIC DNA]</scope>
</reference>
<feature type="compositionally biased region" description="Polar residues" evidence="1">
    <location>
        <begin position="36"/>
        <end position="53"/>
    </location>
</feature>
<sequence length="53" mass="6460">MFRNNQLVPSLHNTITLTFCYFIHNNEKKKKKNARTRMNMNKHFTSKSYIQKL</sequence>
<name>A0A3P7VI77_9BILA</name>
<feature type="region of interest" description="Disordered" evidence="1">
    <location>
        <begin position="30"/>
        <end position="53"/>
    </location>
</feature>
<organism evidence="2 3">
    <name type="scientific">Brugia timori</name>
    <dbReference type="NCBI Taxonomy" id="42155"/>
    <lineage>
        <taxon>Eukaryota</taxon>
        <taxon>Metazoa</taxon>
        <taxon>Ecdysozoa</taxon>
        <taxon>Nematoda</taxon>
        <taxon>Chromadorea</taxon>
        <taxon>Rhabditida</taxon>
        <taxon>Spirurina</taxon>
        <taxon>Spiruromorpha</taxon>
        <taxon>Filarioidea</taxon>
        <taxon>Onchocercidae</taxon>
        <taxon>Brugia</taxon>
    </lineage>
</organism>
<dbReference type="AlphaFoldDB" id="A0A3P7VI77"/>
<dbReference type="Proteomes" id="UP000280834">
    <property type="component" value="Unassembled WGS sequence"/>
</dbReference>
<gene>
    <name evidence="2" type="ORF">BTMF_LOCUS9295</name>
</gene>
<protein>
    <submittedName>
        <fullName evidence="2">Uncharacterized protein</fullName>
    </submittedName>
</protein>
<evidence type="ECO:0000313" key="3">
    <source>
        <dbReference type="Proteomes" id="UP000280834"/>
    </source>
</evidence>
<proteinExistence type="predicted"/>
<dbReference type="EMBL" id="UZAG01016868">
    <property type="protein sequence ID" value="VDO31383.1"/>
    <property type="molecule type" value="Genomic_DNA"/>
</dbReference>
<evidence type="ECO:0000256" key="1">
    <source>
        <dbReference type="SAM" id="MobiDB-lite"/>
    </source>
</evidence>
<keyword evidence="3" id="KW-1185">Reference proteome</keyword>
<evidence type="ECO:0000313" key="2">
    <source>
        <dbReference type="EMBL" id="VDO31383.1"/>
    </source>
</evidence>
<accession>A0A3P7VI77</accession>